<evidence type="ECO:0000256" key="3">
    <source>
        <dbReference type="ARBA" id="ARBA00022679"/>
    </source>
</evidence>
<proteinExistence type="inferred from homology"/>
<sequence>MSSTIMIVDRTIPADRSSCRPILTIGVVALRHELQQLQELIDSLAPVDPREAEILIVANEFDPPAGMHASVRIIKESRRLSLAAARNRIIERAIGAWILFTDSDCIADRQLWQNAISVGQRAQPQVAAIQAQIDGSAQTGIAHWEQILDLHALFARRNGRHVAWHEEPVELQPGGPKEILCLHNTFMVRRRSAMVCGGFNECLGGGSDRDLAASILECGGKIVFEPALRVVHRSSYTVWSVLARKWRHGRGRAINAIVHSKTFRSPLQDMDTLGQMLRPPPYLAGPSWRIYYALTVALSRLSASGHYLYFRLIRKRFNGNYPFRRHREL</sequence>
<gene>
    <name evidence="5" type="ORF">E4P82_08145</name>
</gene>
<dbReference type="Pfam" id="PF00535">
    <property type="entry name" value="Glycos_transf_2"/>
    <property type="match status" value="1"/>
</dbReference>
<evidence type="ECO:0000256" key="1">
    <source>
        <dbReference type="ARBA" id="ARBA00006739"/>
    </source>
</evidence>
<dbReference type="Proteomes" id="UP000760480">
    <property type="component" value="Unassembled WGS sequence"/>
</dbReference>
<evidence type="ECO:0000259" key="4">
    <source>
        <dbReference type="Pfam" id="PF00535"/>
    </source>
</evidence>
<dbReference type="PANTHER" id="PTHR43179">
    <property type="entry name" value="RHAMNOSYLTRANSFERASE WBBL"/>
    <property type="match status" value="1"/>
</dbReference>
<accession>A0ABX1TKA2</accession>
<reference evidence="5 6" key="1">
    <citation type="submission" date="2019-03" db="EMBL/GenBank/DDBJ databases">
        <title>Metabolic reconstructions from genomes of highly enriched 'Candidatus Accumulibacter' and 'Candidatus Competibacter' bioreactor populations.</title>
        <authorList>
            <person name="Annavajhala M.K."/>
            <person name="Welles L."/>
            <person name="Abbas B."/>
            <person name="Sorokin D."/>
            <person name="Park H."/>
            <person name="Van Loosdrecht M."/>
            <person name="Chandran K."/>
        </authorList>
    </citation>
    <scope>NUCLEOTIDE SEQUENCE [LARGE SCALE GENOMIC DNA]</scope>
    <source>
        <strain evidence="5 6">SBR_G</strain>
    </source>
</reference>
<evidence type="ECO:0000313" key="5">
    <source>
        <dbReference type="EMBL" id="NMQ19171.1"/>
    </source>
</evidence>
<organism evidence="5 6">
    <name type="scientific">Candidatus Competibacter phosphatis</name>
    <dbReference type="NCBI Taxonomy" id="221280"/>
    <lineage>
        <taxon>Bacteria</taxon>
        <taxon>Pseudomonadati</taxon>
        <taxon>Pseudomonadota</taxon>
        <taxon>Gammaproteobacteria</taxon>
        <taxon>Candidatus Competibacteraceae</taxon>
        <taxon>Candidatus Competibacter</taxon>
    </lineage>
</organism>
<dbReference type="InterPro" id="IPR001173">
    <property type="entry name" value="Glyco_trans_2-like"/>
</dbReference>
<comment type="caution">
    <text evidence="5">The sequence shown here is derived from an EMBL/GenBank/DDBJ whole genome shotgun (WGS) entry which is preliminary data.</text>
</comment>
<comment type="similarity">
    <text evidence="1">Belongs to the glycosyltransferase 2 family.</text>
</comment>
<dbReference type="Gene3D" id="3.90.550.10">
    <property type="entry name" value="Spore Coat Polysaccharide Biosynthesis Protein SpsA, Chain A"/>
    <property type="match status" value="1"/>
</dbReference>
<protein>
    <submittedName>
        <fullName evidence="5">Glycosyltransferase</fullName>
    </submittedName>
</protein>
<dbReference type="SUPFAM" id="SSF53448">
    <property type="entry name" value="Nucleotide-diphospho-sugar transferases"/>
    <property type="match status" value="1"/>
</dbReference>
<name>A0ABX1TKA2_9GAMM</name>
<keyword evidence="2" id="KW-0328">Glycosyltransferase</keyword>
<dbReference type="InterPro" id="IPR029044">
    <property type="entry name" value="Nucleotide-diphossugar_trans"/>
</dbReference>
<dbReference type="EMBL" id="SPMZ01000022">
    <property type="protein sequence ID" value="NMQ19171.1"/>
    <property type="molecule type" value="Genomic_DNA"/>
</dbReference>
<dbReference type="PANTHER" id="PTHR43179:SF12">
    <property type="entry name" value="GALACTOFURANOSYLTRANSFERASE GLFT2"/>
    <property type="match status" value="1"/>
</dbReference>
<keyword evidence="6" id="KW-1185">Reference proteome</keyword>
<keyword evidence="3" id="KW-0808">Transferase</keyword>
<evidence type="ECO:0000313" key="6">
    <source>
        <dbReference type="Proteomes" id="UP000760480"/>
    </source>
</evidence>
<evidence type="ECO:0000256" key="2">
    <source>
        <dbReference type="ARBA" id="ARBA00022676"/>
    </source>
</evidence>
<feature type="domain" description="Glycosyltransferase 2-like" evidence="4">
    <location>
        <begin position="29"/>
        <end position="138"/>
    </location>
</feature>